<dbReference type="RefSeq" id="WP_009163341.1">
    <property type="nucleotide sequence ID" value="NZ_KB291011.1"/>
</dbReference>
<evidence type="ECO:0000313" key="4">
    <source>
        <dbReference type="EMBL" id="EKX98230.1"/>
    </source>
</evidence>
<dbReference type="Pfam" id="PF03534">
    <property type="entry name" value="SpvB"/>
    <property type="match status" value="1"/>
</dbReference>
<comment type="caution">
    <text evidence="4">The sequence shown here is derived from an EMBL/GenBank/DDBJ whole genome shotgun (WGS) entry which is preliminary data.</text>
</comment>
<accession>L1N4D9</accession>
<reference evidence="4 5" key="1">
    <citation type="submission" date="2012-05" db="EMBL/GenBank/DDBJ databases">
        <authorList>
            <person name="Weinstock G."/>
            <person name="Sodergren E."/>
            <person name="Lobos E.A."/>
            <person name="Fulton L."/>
            <person name="Fulton R."/>
            <person name="Courtney L."/>
            <person name="Fronick C."/>
            <person name="O'Laughlin M."/>
            <person name="Godfrey J."/>
            <person name="Wilson R.M."/>
            <person name="Miner T."/>
            <person name="Farmer C."/>
            <person name="Delehaunty K."/>
            <person name="Cordes M."/>
            <person name="Minx P."/>
            <person name="Tomlinson C."/>
            <person name="Chen J."/>
            <person name="Wollam A."/>
            <person name="Pepin K.H."/>
            <person name="Bhonagiri V."/>
            <person name="Zhang X."/>
            <person name="Suruliraj S."/>
            <person name="Warren W."/>
            <person name="Mitreva M."/>
            <person name="Mardis E.R."/>
            <person name="Wilson R.K."/>
        </authorList>
    </citation>
    <scope>NUCLEOTIDE SEQUENCE [LARGE SCALE GENOMIC DNA]</scope>
    <source>
        <strain evidence="4 5">F0055</strain>
    </source>
</reference>
<protein>
    <submittedName>
        <fullName evidence="4">Uncharacterized protein</fullName>
    </submittedName>
</protein>
<comment type="subcellular location">
    <subcellularLocation>
        <location evidence="1">Secreted</location>
    </subcellularLocation>
</comment>
<proteinExistence type="predicted"/>
<dbReference type="GO" id="GO:0005576">
    <property type="term" value="C:extracellular region"/>
    <property type="evidence" value="ECO:0007669"/>
    <property type="project" value="UniProtKB-SubCell"/>
</dbReference>
<name>L1N4D9_9BACT</name>
<organism evidence="4 5">
    <name type="scientific">Hoylesella saccharolytica F0055</name>
    <dbReference type="NCBI Taxonomy" id="1127699"/>
    <lineage>
        <taxon>Bacteria</taxon>
        <taxon>Pseudomonadati</taxon>
        <taxon>Bacteroidota</taxon>
        <taxon>Bacteroidia</taxon>
        <taxon>Bacteroidales</taxon>
        <taxon>Prevotellaceae</taxon>
        <taxon>Hoylesella</taxon>
    </lineage>
</organism>
<dbReference type="EMBL" id="AMEP01000121">
    <property type="protein sequence ID" value="EKX98230.1"/>
    <property type="molecule type" value="Genomic_DNA"/>
</dbReference>
<feature type="non-terminal residue" evidence="4">
    <location>
        <position position="1"/>
    </location>
</feature>
<dbReference type="HOGENOM" id="CLU_751273_0_0_10"/>
<dbReference type="Proteomes" id="UP000010433">
    <property type="component" value="Unassembled WGS sequence"/>
</dbReference>
<keyword evidence="2" id="KW-0964">Secreted</keyword>
<evidence type="ECO:0000313" key="5">
    <source>
        <dbReference type="Proteomes" id="UP000010433"/>
    </source>
</evidence>
<dbReference type="STRING" id="1127699.HMPREF9151_02038"/>
<evidence type="ECO:0000256" key="2">
    <source>
        <dbReference type="ARBA" id="ARBA00022525"/>
    </source>
</evidence>
<evidence type="ECO:0000256" key="1">
    <source>
        <dbReference type="ARBA" id="ARBA00004613"/>
    </source>
</evidence>
<keyword evidence="5" id="KW-1185">Reference proteome</keyword>
<gene>
    <name evidence="4" type="ORF">HMPREF9151_02038</name>
</gene>
<dbReference type="InterPro" id="IPR003284">
    <property type="entry name" value="Sal_SpvB"/>
</dbReference>
<dbReference type="AlphaFoldDB" id="L1N4D9"/>
<feature type="non-terminal residue" evidence="4">
    <location>
        <position position="369"/>
    </location>
</feature>
<keyword evidence="3" id="KW-0843">Virulence</keyword>
<evidence type="ECO:0000256" key="3">
    <source>
        <dbReference type="ARBA" id="ARBA00023026"/>
    </source>
</evidence>
<dbReference type="GO" id="GO:0005737">
    <property type="term" value="C:cytoplasm"/>
    <property type="evidence" value="ECO:0007669"/>
    <property type="project" value="InterPro"/>
</dbReference>
<sequence>ANLQDFRKRTVSKYFAGTLADSLSVGRAELKVPRGSMERAKILSITPLRKGELPYLPAGMVNVTADRSHPTVAINSKDSIAGYRFLPHGEHFVHSLASITVPYDSTLIPQGYTAEDIHTYYYDELKAQWVMLRHKALDKGRELVMAETSHFTDVINGIIKVPESPETQNYVPTGISELKAADPSAGITAVSAPTANQNGTAALSYPFELPKGRAGMQPSVGLQYSSDGSSSYVGYGWSLPLQSIDIETRWGVPRFDADKESESYLLMGSKLNDRTYRTTDAPARTKDKRFYPLVEGGFAKIIRKGDNPQNYTWEVTSKDGTVSYFGGVDGMIDEGAVLKDGNGNILRWALCKTQDTHDNFVSYKYLKKG</sequence>